<evidence type="ECO:0000256" key="1">
    <source>
        <dbReference type="SAM" id="MobiDB-lite"/>
    </source>
</evidence>
<feature type="region of interest" description="Disordered" evidence="1">
    <location>
        <begin position="1"/>
        <end position="22"/>
    </location>
</feature>
<proteinExistence type="predicted"/>
<dbReference type="Proteomes" id="UP000758603">
    <property type="component" value="Unassembled WGS sequence"/>
</dbReference>
<dbReference type="InterPro" id="IPR056106">
    <property type="entry name" value="DUF7689"/>
</dbReference>
<dbReference type="RefSeq" id="XP_045952004.1">
    <property type="nucleotide sequence ID" value="XM_046100978.1"/>
</dbReference>
<gene>
    <name evidence="3" type="ORF">BKA67DRAFT_541708</name>
</gene>
<dbReference type="AlphaFoldDB" id="A0A9P8RLM1"/>
<evidence type="ECO:0000313" key="4">
    <source>
        <dbReference type="Proteomes" id="UP000758603"/>
    </source>
</evidence>
<evidence type="ECO:0000259" key="2">
    <source>
        <dbReference type="Pfam" id="PF24738"/>
    </source>
</evidence>
<keyword evidence="4" id="KW-1185">Reference proteome</keyword>
<feature type="region of interest" description="Disordered" evidence="1">
    <location>
        <begin position="473"/>
        <end position="506"/>
    </location>
</feature>
<evidence type="ECO:0000313" key="3">
    <source>
        <dbReference type="EMBL" id="KAH6645490.1"/>
    </source>
</evidence>
<dbReference type="GeneID" id="70129870"/>
<dbReference type="Pfam" id="PF24738">
    <property type="entry name" value="DUF7689"/>
    <property type="match status" value="1"/>
</dbReference>
<feature type="domain" description="DUF7689" evidence="2">
    <location>
        <begin position="48"/>
        <end position="157"/>
    </location>
</feature>
<dbReference type="PRINTS" id="PR01217">
    <property type="entry name" value="PRICHEXTENSN"/>
</dbReference>
<feature type="compositionally biased region" description="Acidic residues" evidence="1">
    <location>
        <begin position="488"/>
        <end position="499"/>
    </location>
</feature>
<feature type="compositionally biased region" description="Pro residues" evidence="1">
    <location>
        <begin position="220"/>
        <end position="280"/>
    </location>
</feature>
<organism evidence="3 4">
    <name type="scientific">Truncatella angustata</name>
    <dbReference type="NCBI Taxonomy" id="152316"/>
    <lineage>
        <taxon>Eukaryota</taxon>
        <taxon>Fungi</taxon>
        <taxon>Dikarya</taxon>
        <taxon>Ascomycota</taxon>
        <taxon>Pezizomycotina</taxon>
        <taxon>Sordariomycetes</taxon>
        <taxon>Xylariomycetidae</taxon>
        <taxon>Amphisphaeriales</taxon>
        <taxon>Sporocadaceae</taxon>
        <taxon>Truncatella</taxon>
    </lineage>
</organism>
<reference evidence="3" key="1">
    <citation type="journal article" date="2021" name="Nat. Commun.">
        <title>Genetic determinants of endophytism in the Arabidopsis root mycobiome.</title>
        <authorList>
            <person name="Mesny F."/>
            <person name="Miyauchi S."/>
            <person name="Thiergart T."/>
            <person name="Pickel B."/>
            <person name="Atanasova L."/>
            <person name="Karlsson M."/>
            <person name="Huettel B."/>
            <person name="Barry K.W."/>
            <person name="Haridas S."/>
            <person name="Chen C."/>
            <person name="Bauer D."/>
            <person name="Andreopoulos W."/>
            <person name="Pangilinan J."/>
            <person name="LaButti K."/>
            <person name="Riley R."/>
            <person name="Lipzen A."/>
            <person name="Clum A."/>
            <person name="Drula E."/>
            <person name="Henrissat B."/>
            <person name="Kohler A."/>
            <person name="Grigoriev I.V."/>
            <person name="Martin F.M."/>
            <person name="Hacquard S."/>
        </authorList>
    </citation>
    <scope>NUCLEOTIDE SEQUENCE</scope>
    <source>
        <strain evidence="3">MPI-SDFR-AT-0073</strain>
    </source>
</reference>
<sequence>MPAPAPRNYPVGGQRAPTPEEKKWVEDEEHALKGKQWFVLLGSEGNEAWKCLHWALDVQPKPVFPEYPDLSNEWISNDLWYEDKILIQRFGEHGFQQTKDAAEADVDCFKDAKDNLRHFSRKLPNGTWTSKLGTGPLIIHPREGLDGGFYGTRTIFFKYTGGAATAQSFSAASTVGTMASPAQNSPTSEDDQLVQSFANLAKKPAPRPSLPKAPTAKPIPAKPTPAPAKPTPTPAKPTPAKPTPAPAKPTPAKPTPAPAKPTPAKPTPTPVTPKPKPPPAQDNKLKQEFDQNWQAYLKALKRPTSHSDPRSLLEVPEWQKIKKQGQGVLPFLVDLLRTSQLTPLLILCIFDLDPKEKIQGTLEQKKAQILKNNAAKTKEIGIKMDAVSAQSSSLLKAGFEGAKLTAKLLNDPLFHQIISEGIAAVPHILDAYSKDGKHGVELYTEMLKQIYAIHAQNADPDAQKQAFEDWLENYLQPQTESEQHDDVEPAADEVEEQLPEEPAAQE</sequence>
<comment type="caution">
    <text evidence="3">The sequence shown here is derived from an EMBL/GenBank/DDBJ whole genome shotgun (WGS) entry which is preliminary data.</text>
</comment>
<protein>
    <recommendedName>
        <fullName evidence="2">DUF7689 domain-containing protein</fullName>
    </recommendedName>
</protein>
<dbReference type="EMBL" id="JAGPXC010000011">
    <property type="protein sequence ID" value="KAH6645490.1"/>
    <property type="molecule type" value="Genomic_DNA"/>
</dbReference>
<name>A0A9P8RLM1_9PEZI</name>
<dbReference type="OrthoDB" id="5232863at2759"/>
<accession>A0A9P8RLM1</accession>
<feature type="region of interest" description="Disordered" evidence="1">
    <location>
        <begin position="202"/>
        <end position="284"/>
    </location>
</feature>